<evidence type="ECO:0000313" key="15">
    <source>
        <dbReference type="Proteomes" id="UP000515154"/>
    </source>
</evidence>
<dbReference type="GO" id="GO:0006144">
    <property type="term" value="P:purine nucleobase metabolic process"/>
    <property type="evidence" value="ECO:0007669"/>
    <property type="project" value="TreeGrafter"/>
</dbReference>
<name>A0A7E6FDN5_9MOLL</name>
<evidence type="ECO:0000256" key="2">
    <source>
        <dbReference type="ARBA" id="ARBA00004801"/>
    </source>
</evidence>
<dbReference type="PANTHER" id="PTHR45769:SF3">
    <property type="entry name" value="ADENOSINE KINASE"/>
    <property type="match status" value="1"/>
</dbReference>
<keyword evidence="5" id="KW-0808">Transferase</keyword>
<keyword evidence="15" id="KW-1185">Reference proteome</keyword>
<evidence type="ECO:0000256" key="4">
    <source>
        <dbReference type="ARBA" id="ARBA00012119"/>
    </source>
</evidence>
<dbReference type="UniPathway" id="UPA00588">
    <property type="reaction ID" value="UER00659"/>
</dbReference>
<dbReference type="Gene3D" id="3.40.1190.20">
    <property type="match status" value="1"/>
</dbReference>
<accession>A0A7E6FDN5</accession>
<keyword evidence="7" id="KW-0547">Nucleotide-binding</keyword>
<dbReference type="Pfam" id="PF00294">
    <property type="entry name" value="PfkB"/>
    <property type="match status" value="1"/>
</dbReference>
<dbReference type="EC" id="2.7.1.20" evidence="4"/>
<comment type="similarity">
    <text evidence="3">Belongs to the carbohydrate kinase PfkB family.</text>
</comment>
<dbReference type="PRINTS" id="PR00989">
    <property type="entry name" value="ADENOKINASE"/>
</dbReference>
<feature type="domain" description="Carbohydrate kinase PfkB" evidence="14">
    <location>
        <begin position="124"/>
        <end position="434"/>
    </location>
</feature>
<evidence type="ECO:0000256" key="12">
    <source>
        <dbReference type="ARBA" id="ARBA00068771"/>
    </source>
</evidence>
<dbReference type="AlphaFoldDB" id="A0A7E6FDN5"/>
<dbReference type="CDD" id="cd01168">
    <property type="entry name" value="adenosine_kinase"/>
    <property type="match status" value="1"/>
</dbReference>
<evidence type="ECO:0000256" key="6">
    <source>
        <dbReference type="ARBA" id="ARBA00022726"/>
    </source>
</evidence>
<comment type="pathway">
    <text evidence="2">Purine metabolism; AMP biosynthesis via salvage pathway; AMP from adenosine: step 1/1.</text>
</comment>
<evidence type="ECO:0000256" key="8">
    <source>
        <dbReference type="ARBA" id="ARBA00022777"/>
    </source>
</evidence>
<evidence type="ECO:0000256" key="5">
    <source>
        <dbReference type="ARBA" id="ARBA00022679"/>
    </source>
</evidence>
<dbReference type="InterPro" id="IPR011611">
    <property type="entry name" value="PfkB_dom"/>
</dbReference>
<dbReference type="GO" id="GO:0005524">
    <property type="term" value="F:ATP binding"/>
    <property type="evidence" value="ECO:0007669"/>
    <property type="project" value="UniProtKB-KW"/>
</dbReference>
<keyword evidence="10" id="KW-0460">Magnesium</keyword>
<keyword evidence="6" id="KW-0660">Purine salvage</keyword>
<protein>
    <recommendedName>
        <fullName evidence="12">Adenosine kinase</fullName>
        <ecNumber evidence="4">2.7.1.20</ecNumber>
    </recommendedName>
</protein>
<comment type="catalytic activity">
    <reaction evidence="11">
        <text>adenosine + ATP = AMP + ADP + H(+)</text>
        <dbReference type="Rhea" id="RHEA:20824"/>
        <dbReference type="ChEBI" id="CHEBI:15378"/>
        <dbReference type="ChEBI" id="CHEBI:16335"/>
        <dbReference type="ChEBI" id="CHEBI:30616"/>
        <dbReference type="ChEBI" id="CHEBI:456215"/>
        <dbReference type="ChEBI" id="CHEBI:456216"/>
        <dbReference type="EC" id="2.7.1.20"/>
    </reaction>
</comment>
<dbReference type="InterPro" id="IPR001805">
    <property type="entry name" value="Adenokinase"/>
</dbReference>
<evidence type="ECO:0000256" key="10">
    <source>
        <dbReference type="ARBA" id="ARBA00022842"/>
    </source>
</evidence>
<evidence type="ECO:0000256" key="9">
    <source>
        <dbReference type="ARBA" id="ARBA00022840"/>
    </source>
</evidence>
<dbReference type="SUPFAM" id="SSF53613">
    <property type="entry name" value="Ribokinase-like"/>
    <property type="match status" value="1"/>
</dbReference>
<evidence type="ECO:0000256" key="3">
    <source>
        <dbReference type="ARBA" id="ARBA00010688"/>
    </source>
</evidence>
<comment type="cofactor">
    <cofactor evidence="1">
        <name>Mg(2+)</name>
        <dbReference type="ChEBI" id="CHEBI:18420"/>
    </cofactor>
</comment>
<dbReference type="GO" id="GO:0005634">
    <property type="term" value="C:nucleus"/>
    <property type="evidence" value="ECO:0007669"/>
    <property type="project" value="TreeGrafter"/>
</dbReference>
<dbReference type="RefSeq" id="XP_036365859.1">
    <property type="nucleotide sequence ID" value="XM_036509966.1"/>
</dbReference>
<dbReference type="Proteomes" id="UP000515154">
    <property type="component" value="Linkage group LG16"/>
</dbReference>
<keyword evidence="9" id="KW-0067">ATP-binding</keyword>
<keyword evidence="8 16" id="KW-0418">Kinase</keyword>
<proteinExistence type="inferred from homology"/>
<evidence type="ECO:0000313" key="16">
    <source>
        <dbReference type="RefSeq" id="XP_036365859.1"/>
    </source>
</evidence>
<evidence type="ECO:0000256" key="7">
    <source>
        <dbReference type="ARBA" id="ARBA00022741"/>
    </source>
</evidence>
<dbReference type="InterPro" id="IPR029056">
    <property type="entry name" value="Ribokinase-like"/>
</dbReference>
<reference evidence="16 17" key="1">
    <citation type="submission" date="2025-08" db="UniProtKB">
        <authorList>
            <consortium name="RefSeq"/>
        </authorList>
    </citation>
    <scope>IDENTIFICATION</scope>
</reference>
<dbReference type="GO" id="GO:0005829">
    <property type="term" value="C:cytosol"/>
    <property type="evidence" value="ECO:0007669"/>
    <property type="project" value="TreeGrafter"/>
</dbReference>
<feature type="active site" description="Proton acceptor" evidence="13">
    <location>
        <position position="394"/>
    </location>
</feature>
<evidence type="ECO:0000259" key="14">
    <source>
        <dbReference type="Pfam" id="PF00294"/>
    </source>
</evidence>
<dbReference type="GO" id="GO:0044209">
    <property type="term" value="P:AMP salvage"/>
    <property type="evidence" value="ECO:0007669"/>
    <property type="project" value="UniProtKB-UniPathway"/>
</dbReference>
<dbReference type="PANTHER" id="PTHR45769">
    <property type="entry name" value="ADENOSINE KINASE"/>
    <property type="match status" value="1"/>
</dbReference>
<dbReference type="Gene3D" id="3.30.1110.10">
    <property type="match status" value="1"/>
</dbReference>
<evidence type="ECO:0000256" key="1">
    <source>
        <dbReference type="ARBA" id="ARBA00001946"/>
    </source>
</evidence>
<dbReference type="FunFam" id="3.40.1190.20:FF:000076">
    <property type="entry name" value="Adenosine kinase"/>
    <property type="match status" value="1"/>
</dbReference>
<sequence>MRLTRSLLGYFKRYVDHEIATTKGKTVYKNVYGWKRVQFDYKPWVYGEDRPWTDAAKHMNLTKNAKATKLRSTLVEPIKDWLIFRGDRKNFSTKMADTVSEGILLGLGNPLLDITVVCPDNALLDKYGLLANNAIIAAEVHHPLYEEMVKNYKPEYLPGGATLNSVRVAQWLLQKPNATTFFGGVGQDKYAEILKKKSIDVGVNVRYQVHSDVQTGVCGAIITGEDRSLVTELGAAQHFCVDFLKKPENWKLVEAAQCYYAGGFILPVSKESVLALAHHSTENKKTMVINLHATFLCGMFADPKINILPYIDILFGNSDEAAEFCSIMGFPNKDLKQMALQVAALPKVNSERERIVVFTQGRDPTIVAQGGKVSEYPVETVDHDLIKDTNGCGDSFVGGFLSQWVLGRSVQDCVRCGFYAAKVVIQHYGCQYPAKPNFV</sequence>
<dbReference type="GO" id="GO:0004001">
    <property type="term" value="F:adenosine kinase activity"/>
    <property type="evidence" value="ECO:0007669"/>
    <property type="project" value="UniProtKB-EC"/>
</dbReference>
<evidence type="ECO:0000256" key="11">
    <source>
        <dbReference type="ARBA" id="ARBA00051362"/>
    </source>
</evidence>
<gene>
    <name evidence="16 17" type="primary">LOC115220501</name>
</gene>
<dbReference type="RefSeq" id="XP_036365860.1">
    <property type="nucleotide sequence ID" value="XM_036509967.1"/>
</dbReference>
<dbReference type="GO" id="GO:0006166">
    <property type="term" value="P:purine ribonucleoside salvage"/>
    <property type="evidence" value="ECO:0007669"/>
    <property type="project" value="UniProtKB-KW"/>
</dbReference>
<evidence type="ECO:0000313" key="17">
    <source>
        <dbReference type="RefSeq" id="XP_036365860.1"/>
    </source>
</evidence>
<evidence type="ECO:0000256" key="13">
    <source>
        <dbReference type="PIRSR" id="PIRSR601805-1"/>
    </source>
</evidence>
<organism evidence="15 16">
    <name type="scientific">Octopus sinensis</name>
    <name type="common">East Asian common octopus</name>
    <dbReference type="NCBI Taxonomy" id="2607531"/>
    <lineage>
        <taxon>Eukaryota</taxon>
        <taxon>Metazoa</taxon>
        <taxon>Spiralia</taxon>
        <taxon>Lophotrochozoa</taxon>
        <taxon>Mollusca</taxon>
        <taxon>Cephalopoda</taxon>
        <taxon>Coleoidea</taxon>
        <taxon>Octopodiformes</taxon>
        <taxon>Octopoda</taxon>
        <taxon>Incirrata</taxon>
        <taxon>Octopodidae</taxon>
        <taxon>Octopus</taxon>
    </lineage>
</organism>